<sequence length="77" mass="8623">MKWHPISTVPPISTVLLYRETDLYPVVGHADGNLEDFILEEGGCEGGSHRRYPFLHFMPTHWAELPGLPGPSPLEGR</sequence>
<accession>A0A0F9LI85</accession>
<name>A0A0F9LI85_9ZZZZ</name>
<protein>
    <submittedName>
        <fullName evidence="1">Uncharacterized protein</fullName>
    </submittedName>
</protein>
<reference evidence="1" key="1">
    <citation type="journal article" date="2015" name="Nature">
        <title>Complex archaea that bridge the gap between prokaryotes and eukaryotes.</title>
        <authorList>
            <person name="Spang A."/>
            <person name="Saw J.H."/>
            <person name="Jorgensen S.L."/>
            <person name="Zaremba-Niedzwiedzka K."/>
            <person name="Martijn J."/>
            <person name="Lind A.E."/>
            <person name="van Eijk R."/>
            <person name="Schleper C."/>
            <person name="Guy L."/>
            <person name="Ettema T.J."/>
        </authorList>
    </citation>
    <scope>NUCLEOTIDE SEQUENCE</scope>
</reference>
<dbReference type="AlphaFoldDB" id="A0A0F9LI85"/>
<gene>
    <name evidence="1" type="ORF">LCGC14_1274820</name>
</gene>
<organism evidence="1">
    <name type="scientific">marine sediment metagenome</name>
    <dbReference type="NCBI Taxonomy" id="412755"/>
    <lineage>
        <taxon>unclassified sequences</taxon>
        <taxon>metagenomes</taxon>
        <taxon>ecological metagenomes</taxon>
    </lineage>
</organism>
<proteinExistence type="predicted"/>
<comment type="caution">
    <text evidence="1">The sequence shown here is derived from an EMBL/GenBank/DDBJ whole genome shotgun (WGS) entry which is preliminary data.</text>
</comment>
<evidence type="ECO:0000313" key="1">
    <source>
        <dbReference type="EMBL" id="KKM86856.1"/>
    </source>
</evidence>
<dbReference type="EMBL" id="LAZR01007190">
    <property type="protein sequence ID" value="KKM86856.1"/>
    <property type="molecule type" value="Genomic_DNA"/>
</dbReference>